<evidence type="ECO:0000256" key="2">
    <source>
        <dbReference type="ARBA" id="ARBA00012438"/>
    </source>
</evidence>
<dbReference type="Pfam" id="PF02518">
    <property type="entry name" value="HATPase_c"/>
    <property type="match status" value="1"/>
</dbReference>
<evidence type="ECO:0000256" key="6">
    <source>
        <dbReference type="PROSITE-ProRule" id="PRU00169"/>
    </source>
</evidence>
<organism evidence="12 13">
    <name type="scientific">Aquincola tertiaricarbonis</name>
    <dbReference type="NCBI Taxonomy" id="391953"/>
    <lineage>
        <taxon>Bacteria</taxon>
        <taxon>Pseudomonadati</taxon>
        <taxon>Pseudomonadota</taxon>
        <taxon>Betaproteobacteria</taxon>
        <taxon>Burkholderiales</taxon>
        <taxon>Sphaerotilaceae</taxon>
        <taxon>Aquincola</taxon>
    </lineage>
</organism>
<feature type="domain" description="PAS" evidence="10">
    <location>
        <begin position="444"/>
        <end position="513"/>
    </location>
</feature>
<feature type="transmembrane region" description="Helical" evidence="7">
    <location>
        <begin position="20"/>
        <end position="38"/>
    </location>
</feature>
<keyword evidence="13" id="KW-1185">Reference proteome</keyword>
<dbReference type="InterPro" id="IPR000700">
    <property type="entry name" value="PAS-assoc_C"/>
</dbReference>
<dbReference type="CDD" id="cd17546">
    <property type="entry name" value="REC_hyHK_CKI1_RcsC-like"/>
    <property type="match status" value="1"/>
</dbReference>
<dbReference type="InterPro" id="IPR005467">
    <property type="entry name" value="His_kinase_dom"/>
</dbReference>
<dbReference type="Gene3D" id="3.30.565.10">
    <property type="entry name" value="Histidine kinase-like ATPase, C-terminal domain"/>
    <property type="match status" value="1"/>
</dbReference>
<feature type="transmembrane region" description="Helical" evidence="7">
    <location>
        <begin position="123"/>
        <end position="141"/>
    </location>
</feature>
<dbReference type="NCBIfam" id="TIGR00229">
    <property type="entry name" value="sensory_box"/>
    <property type="match status" value="3"/>
</dbReference>
<dbReference type="InterPro" id="IPR004358">
    <property type="entry name" value="Sig_transdc_His_kin-like_C"/>
</dbReference>
<evidence type="ECO:0000259" key="10">
    <source>
        <dbReference type="PROSITE" id="PS50112"/>
    </source>
</evidence>
<dbReference type="EC" id="2.7.13.3" evidence="2"/>
<evidence type="ECO:0000313" key="13">
    <source>
        <dbReference type="Proteomes" id="UP001056201"/>
    </source>
</evidence>
<dbReference type="Gene3D" id="3.40.50.2300">
    <property type="match status" value="1"/>
</dbReference>
<dbReference type="EMBL" id="CP097636">
    <property type="protein sequence ID" value="URI10411.1"/>
    <property type="molecule type" value="Genomic_DNA"/>
</dbReference>
<keyword evidence="7" id="KW-0472">Membrane</keyword>
<feature type="transmembrane region" description="Helical" evidence="7">
    <location>
        <begin position="44"/>
        <end position="64"/>
    </location>
</feature>
<accession>A0ABY4SAN5</accession>
<dbReference type="CDD" id="cd00130">
    <property type="entry name" value="PAS"/>
    <property type="match status" value="2"/>
</dbReference>
<feature type="domain" description="PAC" evidence="11">
    <location>
        <begin position="265"/>
        <end position="317"/>
    </location>
</feature>
<dbReference type="PROSITE" id="PS50112">
    <property type="entry name" value="PAS"/>
    <property type="match status" value="1"/>
</dbReference>
<evidence type="ECO:0000256" key="1">
    <source>
        <dbReference type="ARBA" id="ARBA00000085"/>
    </source>
</evidence>
<dbReference type="SMART" id="SM00086">
    <property type="entry name" value="PAC"/>
    <property type="match status" value="4"/>
</dbReference>
<gene>
    <name evidence="12" type="ORF">MW290_15460</name>
</gene>
<feature type="domain" description="Histidine kinase" evidence="8">
    <location>
        <begin position="704"/>
        <end position="934"/>
    </location>
</feature>
<keyword evidence="7" id="KW-0812">Transmembrane</keyword>
<evidence type="ECO:0000256" key="3">
    <source>
        <dbReference type="ARBA" id="ARBA00022553"/>
    </source>
</evidence>
<dbReference type="Pfam" id="PF00512">
    <property type="entry name" value="HisKA"/>
    <property type="match status" value="1"/>
</dbReference>
<feature type="domain" description="Response regulatory" evidence="9">
    <location>
        <begin position="957"/>
        <end position="1078"/>
    </location>
</feature>
<reference evidence="12" key="1">
    <citation type="submission" date="2022-05" db="EMBL/GenBank/DDBJ databases">
        <title>An RpoN-dependent PEP-CTERM gene is involved in floc formation of an Aquincola tertiaricarbonis strain.</title>
        <authorList>
            <person name="Qiu D."/>
            <person name="Xia M."/>
        </authorList>
    </citation>
    <scope>NUCLEOTIDE SEQUENCE</scope>
    <source>
        <strain evidence="12">RN12</strain>
    </source>
</reference>
<dbReference type="PANTHER" id="PTHR43047">
    <property type="entry name" value="TWO-COMPONENT HISTIDINE PROTEIN KINASE"/>
    <property type="match status" value="1"/>
</dbReference>
<dbReference type="PRINTS" id="PR00344">
    <property type="entry name" value="BCTRLSENSOR"/>
</dbReference>
<dbReference type="PROSITE" id="PS50109">
    <property type="entry name" value="HIS_KIN"/>
    <property type="match status" value="1"/>
</dbReference>
<evidence type="ECO:0000259" key="11">
    <source>
        <dbReference type="PROSITE" id="PS50113"/>
    </source>
</evidence>
<keyword evidence="4" id="KW-0808">Transferase</keyword>
<dbReference type="Gene3D" id="1.10.287.130">
    <property type="match status" value="1"/>
</dbReference>
<evidence type="ECO:0000259" key="8">
    <source>
        <dbReference type="PROSITE" id="PS50109"/>
    </source>
</evidence>
<dbReference type="SUPFAM" id="SSF55874">
    <property type="entry name" value="ATPase domain of HSP90 chaperone/DNA topoisomerase II/histidine kinase"/>
    <property type="match status" value="1"/>
</dbReference>
<evidence type="ECO:0000313" key="12">
    <source>
        <dbReference type="EMBL" id="URI10411.1"/>
    </source>
</evidence>
<keyword evidence="3 6" id="KW-0597">Phosphoprotein</keyword>
<dbReference type="PROSITE" id="PS50110">
    <property type="entry name" value="RESPONSE_REGULATORY"/>
    <property type="match status" value="1"/>
</dbReference>
<dbReference type="InterPro" id="IPR001610">
    <property type="entry name" value="PAC"/>
</dbReference>
<dbReference type="SMART" id="SM00388">
    <property type="entry name" value="HisKA"/>
    <property type="match status" value="1"/>
</dbReference>
<feature type="transmembrane region" description="Helical" evidence="7">
    <location>
        <begin position="71"/>
        <end position="94"/>
    </location>
</feature>
<evidence type="ECO:0000259" key="9">
    <source>
        <dbReference type="PROSITE" id="PS50110"/>
    </source>
</evidence>
<evidence type="ECO:0000256" key="5">
    <source>
        <dbReference type="ARBA" id="ARBA00022777"/>
    </source>
</evidence>
<dbReference type="InterPro" id="IPR035965">
    <property type="entry name" value="PAS-like_dom_sf"/>
</dbReference>
<dbReference type="CDD" id="cd00082">
    <property type="entry name" value="HisKA"/>
    <property type="match status" value="1"/>
</dbReference>
<protein>
    <recommendedName>
        <fullName evidence="2">histidine kinase</fullName>
        <ecNumber evidence="2">2.7.13.3</ecNumber>
    </recommendedName>
</protein>
<proteinExistence type="predicted"/>
<dbReference type="SUPFAM" id="SSF47384">
    <property type="entry name" value="Homodimeric domain of signal transducing histidine kinase"/>
    <property type="match status" value="1"/>
</dbReference>
<dbReference type="SMART" id="SM00387">
    <property type="entry name" value="HATPase_c"/>
    <property type="match status" value="1"/>
</dbReference>
<dbReference type="InterPro" id="IPR036097">
    <property type="entry name" value="HisK_dim/P_sf"/>
</dbReference>
<dbReference type="InterPro" id="IPR003594">
    <property type="entry name" value="HATPase_dom"/>
</dbReference>
<evidence type="ECO:0000256" key="7">
    <source>
        <dbReference type="SAM" id="Phobius"/>
    </source>
</evidence>
<keyword evidence="7" id="KW-1133">Transmembrane helix</keyword>
<keyword evidence="5" id="KW-0418">Kinase</keyword>
<dbReference type="InterPro" id="IPR036890">
    <property type="entry name" value="HATPase_C_sf"/>
</dbReference>
<dbReference type="Proteomes" id="UP001056201">
    <property type="component" value="Chromosome 2"/>
</dbReference>
<sequence length="1083" mass="117031">MNASPLADPLPSVRALVARYFYGTVGAGAVAAAALLLLAQPGPLWQRGPLAGGFVLLAMAGALLQRQRGPVIDLAVMPVALGTVVLITLTSLIFQWGVNSAAIGFYSLLTCTSCAISTVRRGAVVALGGALSIAFLAWAEHQQWIAGATAVADMPLLRRLLNQWLLLAAGLACGTLLARVLRHHVGASAEREQRFLGLLGIAADAYWELDTSFRIVHLSMRNPDHRFLPVLPPPLCPPWMVPGRLFDEDVLDALRADLEARRAFREVHVREQQPDGSLRHEVLSGEPRFDARGVFVGYWGVSRDVTLDMRARAALVATEVRYQELFSRLPSPLLLHRQRRVLDANPAAAALFGYPDVASMLGQDVFGALTLADGEDPGAPPSLEAMPGNPHLSPAEYTLHTQDGRQRTVRVAGVGVEADGEPATLSSFLDDTERRSAEEAVRRSEALLSHLVATSPDVITLSELGGGYVMVNDTFVRLTGYSMDEVIGRSALDLGIWVRPEDRAHIVDALQHAPVVRDVSTHFRTKHGQHLDMQVSAARFMMDGRQYLVLNARDVTVVERARLEREAILENASIGIALTRDRTFLLANPRFEQMFGWPRGKLVGTPGRAVWPDDSAYAAMGRAIGPALARGEQVEYEAPMRRYDGSMFLCRLLARAVDPHHPNGGSTIWIADDVTERRGVEAALAKARDEAEAASQAKSAFLANTSHEIRTPLNALVGLARLARQPDLDDDRRGQYLDQIVDSAKLLSAIISDILDLSKVEAGKLRLETVPFDLHALLGNLHRGSLAPAEARGLTLHLDIDGGLPQRVLGDPVRVRQIVGNFLSNALKFTATGSVSLRARPARALRNGTPDPLASGARLRIEVVDTGPGIDRATQARLFQPFTQGDESTTRRYGGTGLGLSICRELATLMSGEVGVHSQPGQGSTFWVELPLPSSEDDGAPSAFGPLDTSSPLAGRRVLMVEDNPVNMMIGVALLERWGVEVEQAGNGREAVEAVRRAAAQGRLFDAVLMDVQMPVMSGHEATRVLREQFDARALPILALTAAALVSEREQALAAGMNDFLTKPIDPVRLHAALAEAMSLGTI</sequence>
<dbReference type="RefSeq" id="WP_250198618.1">
    <property type="nucleotide sequence ID" value="NZ_CP097636.1"/>
</dbReference>
<dbReference type="CDD" id="cd16922">
    <property type="entry name" value="HATPase_EvgS-ArcB-TorS-like"/>
    <property type="match status" value="1"/>
</dbReference>
<dbReference type="InterPro" id="IPR013656">
    <property type="entry name" value="PAS_4"/>
</dbReference>
<dbReference type="SUPFAM" id="SSF55785">
    <property type="entry name" value="PYP-like sensor domain (PAS domain)"/>
    <property type="match status" value="4"/>
</dbReference>
<dbReference type="SMART" id="SM00091">
    <property type="entry name" value="PAS"/>
    <property type="match status" value="3"/>
</dbReference>
<dbReference type="Pfam" id="PF00072">
    <property type="entry name" value="Response_reg"/>
    <property type="match status" value="1"/>
</dbReference>
<dbReference type="PROSITE" id="PS50113">
    <property type="entry name" value="PAC"/>
    <property type="match status" value="1"/>
</dbReference>
<dbReference type="InterPro" id="IPR003661">
    <property type="entry name" value="HisK_dim/P_dom"/>
</dbReference>
<evidence type="ECO:0000256" key="4">
    <source>
        <dbReference type="ARBA" id="ARBA00022679"/>
    </source>
</evidence>
<dbReference type="Pfam" id="PF08448">
    <property type="entry name" value="PAS_4"/>
    <property type="match status" value="1"/>
</dbReference>
<dbReference type="Pfam" id="PF13426">
    <property type="entry name" value="PAS_9"/>
    <property type="match status" value="2"/>
</dbReference>
<dbReference type="SUPFAM" id="SSF52172">
    <property type="entry name" value="CheY-like"/>
    <property type="match status" value="1"/>
</dbReference>
<dbReference type="Pfam" id="PF13188">
    <property type="entry name" value="PAS_8"/>
    <property type="match status" value="1"/>
</dbReference>
<comment type="catalytic activity">
    <reaction evidence="1">
        <text>ATP + protein L-histidine = ADP + protein N-phospho-L-histidine.</text>
        <dbReference type="EC" id="2.7.13.3"/>
    </reaction>
</comment>
<dbReference type="SMART" id="SM00448">
    <property type="entry name" value="REC"/>
    <property type="match status" value="1"/>
</dbReference>
<dbReference type="InterPro" id="IPR011006">
    <property type="entry name" value="CheY-like_superfamily"/>
</dbReference>
<dbReference type="Gene3D" id="3.30.450.20">
    <property type="entry name" value="PAS domain"/>
    <property type="match status" value="4"/>
</dbReference>
<dbReference type="InterPro" id="IPR000014">
    <property type="entry name" value="PAS"/>
</dbReference>
<feature type="modified residue" description="4-aspartylphosphate" evidence="6">
    <location>
        <position position="1011"/>
    </location>
</feature>
<dbReference type="InterPro" id="IPR001789">
    <property type="entry name" value="Sig_transdc_resp-reg_receiver"/>
</dbReference>
<name>A0ABY4SAN5_AQUTE</name>